<reference evidence="1" key="1">
    <citation type="submission" date="2013-10" db="EMBL/GenBank/DDBJ databases">
        <title>Draft genome sequence of Clostridium botulinum type B strain Osaka05.</title>
        <authorList>
            <person name="Sakaguchi Y."/>
            <person name="Hosomi K."/>
            <person name="Uchiyama J."/>
            <person name="Ogura Y."/>
            <person name="Sakaguchi M."/>
            <person name="Kohda T."/>
            <person name="Mukamoto M."/>
            <person name="Misawa N."/>
            <person name="Matsuzaki S."/>
            <person name="Hayashi T."/>
            <person name="Kozaki S."/>
        </authorList>
    </citation>
    <scope>NUCLEOTIDE SEQUENCE</scope>
    <source>
        <strain evidence="1">Osaka05</strain>
    </source>
</reference>
<gene>
    <name evidence="1" type="ORF">CBO05C_0591</name>
</gene>
<evidence type="ECO:0000313" key="1">
    <source>
        <dbReference type="EMBL" id="GAE00901.1"/>
    </source>
</evidence>
<sequence length="170" mass="21031">MFNYYNPCSMCMPIPIYLKGHYPMMPMGYGCDHVSETKENDDDLKCLYPRIYFKVYPLVKRHCDMMEREKGKDYCPCEKEIADACKEIYKRIKHELDDDDDDYTRQRRYRRRHAINDLIRIILISELFGRRRRRRRRRHSDHNPNYGYDYNYYAFDNDDDYYDFDDDDND</sequence>
<dbReference type="AlphaFoldDB" id="A0A0S6U1S7"/>
<organism evidence="1">
    <name type="scientific">Clostridium botulinum B str. Osaka05</name>
    <dbReference type="NCBI Taxonomy" id="1407017"/>
    <lineage>
        <taxon>Bacteria</taxon>
        <taxon>Bacillati</taxon>
        <taxon>Bacillota</taxon>
        <taxon>Clostridia</taxon>
        <taxon>Eubacteriales</taxon>
        <taxon>Clostridiaceae</taxon>
        <taxon>Clostridium</taxon>
    </lineage>
</organism>
<accession>A0A0S6U1S7</accession>
<dbReference type="HOGENOM" id="CLU_133673_0_0_9"/>
<dbReference type="Proteomes" id="UP000054164">
    <property type="component" value="Unassembled WGS sequence"/>
</dbReference>
<name>A0A0S6U1S7_CLOBO</name>
<protein>
    <submittedName>
        <fullName evidence="1">Uncharacterized protein</fullName>
    </submittedName>
</protein>
<dbReference type="EMBL" id="DF384213">
    <property type="protein sequence ID" value="GAE00901.1"/>
    <property type="molecule type" value="Genomic_DNA"/>
</dbReference>
<proteinExistence type="predicted"/>
<dbReference type="RefSeq" id="WP_030033319.1">
    <property type="nucleotide sequence ID" value="NZ_DF384213.1"/>
</dbReference>